<dbReference type="RefSeq" id="WP_203838371.1">
    <property type="nucleotide sequence ID" value="NZ_BAAATV010000026.1"/>
</dbReference>
<feature type="transmembrane region" description="Helical" evidence="1">
    <location>
        <begin position="26"/>
        <end position="49"/>
    </location>
</feature>
<comment type="caution">
    <text evidence="2">The sequence shown here is derived from an EMBL/GenBank/DDBJ whole genome shotgun (WGS) entry which is preliminary data.</text>
</comment>
<keyword evidence="1" id="KW-1133">Transmembrane helix</keyword>
<gene>
    <name evidence="2" type="ORF">Ahu01nite_043420</name>
</gene>
<dbReference type="Proteomes" id="UP000603200">
    <property type="component" value="Unassembled WGS sequence"/>
</dbReference>
<evidence type="ECO:0000313" key="2">
    <source>
        <dbReference type="EMBL" id="GIE21240.1"/>
    </source>
</evidence>
<organism evidence="2 3">
    <name type="scientific">Winogradskya humida</name>
    <dbReference type="NCBI Taxonomy" id="113566"/>
    <lineage>
        <taxon>Bacteria</taxon>
        <taxon>Bacillati</taxon>
        <taxon>Actinomycetota</taxon>
        <taxon>Actinomycetes</taxon>
        <taxon>Micromonosporales</taxon>
        <taxon>Micromonosporaceae</taxon>
        <taxon>Winogradskya</taxon>
    </lineage>
</organism>
<feature type="transmembrane region" description="Helical" evidence="1">
    <location>
        <begin position="55"/>
        <end position="76"/>
    </location>
</feature>
<dbReference type="EMBL" id="BOMN01000055">
    <property type="protein sequence ID" value="GIE21240.1"/>
    <property type="molecule type" value="Genomic_DNA"/>
</dbReference>
<keyword evidence="1" id="KW-0472">Membrane</keyword>
<reference evidence="2 3" key="1">
    <citation type="submission" date="2021-01" db="EMBL/GenBank/DDBJ databases">
        <title>Whole genome shotgun sequence of Actinoplanes humidus NBRC 14915.</title>
        <authorList>
            <person name="Komaki H."/>
            <person name="Tamura T."/>
        </authorList>
    </citation>
    <scope>NUCLEOTIDE SEQUENCE [LARGE SCALE GENOMIC DNA]</scope>
    <source>
        <strain evidence="2 3">NBRC 14915</strain>
    </source>
</reference>
<keyword evidence="1" id="KW-0812">Transmembrane</keyword>
<sequence>MSIPPEEVEAPAADTVLFRASPWRTFGVLFTVLLIAYVAVSPVVALLLGASMDPWWSTLAQAAVIAFLAAGGYALTARSAQRTWIRASSGGLELAAEGSDPVLLAWPDIDHVTWRRDGLRTLLDVTPVDLDRVHPVAGADEGWPVLHDEPDGSPAFTADLTQVWPGPRALRKELARHLPD</sequence>
<evidence type="ECO:0000256" key="1">
    <source>
        <dbReference type="SAM" id="Phobius"/>
    </source>
</evidence>
<protein>
    <submittedName>
        <fullName evidence="2">Uncharacterized protein</fullName>
    </submittedName>
</protein>
<accession>A0ABQ3ZRN0</accession>
<proteinExistence type="predicted"/>
<name>A0ABQ3ZRN0_9ACTN</name>
<evidence type="ECO:0000313" key="3">
    <source>
        <dbReference type="Proteomes" id="UP000603200"/>
    </source>
</evidence>
<keyword evidence="3" id="KW-1185">Reference proteome</keyword>